<evidence type="ECO:0000313" key="2">
    <source>
        <dbReference type="Proteomes" id="UP000281553"/>
    </source>
</evidence>
<dbReference type="SUPFAM" id="SSF56219">
    <property type="entry name" value="DNase I-like"/>
    <property type="match status" value="1"/>
</dbReference>
<accession>A0A3P6R3P0</accession>
<keyword evidence="2" id="KW-1185">Reference proteome</keyword>
<evidence type="ECO:0008006" key="3">
    <source>
        <dbReference type="Google" id="ProtNLM"/>
    </source>
</evidence>
<dbReference type="EMBL" id="UYRU01014244">
    <property type="protein sequence ID" value="VDK50003.1"/>
    <property type="molecule type" value="Genomic_DNA"/>
</dbReference>
<dbReference type="InterPro" id="IPR036691">
    <property type="entry name" value="Endo/exonu/phosph_ase_sf"/>
</dbReference>
<dbReference type="AlphaFoldDB" id="A0A3P6R3P0"/>
<name>A0A3P6R3P0_DIBLA</name>
<feature type="non-terminal residue" evidence="1">
    <location>
        <position position="133"/>
    </location>
</feature>
<dbReference type="OrthoDB" id="6265667at2759"/>
<evidence type="ECO:0000313" key="1">
    <source>
        <dbReference type="EMBL" id="VDK50003.1"/>
    </source>
</evidence>
<dbReference type="Proteomes" id="UP000281553">
    <property type="component" value="Unassembled WGS sequence"/>
</dbReference>
<protein>
    <recommendedName>
        <fullName evidence="3">Endonuclease/exonuclease/phosphatase domain-containing protein</fullName>
    </recommendedName>
</protein>
<reference evidence="1 2" key="1">
    <citation type="submission" date="2018-11" db="EMBL/GenBank/DDBJ databases">
        <authorList>
            <consortium name="Pathogen Informatics"/>
        </authorList>
    </citation>
    <scope>NUCLEOTIDE SEQUENCE [LARGE SCALE GENOMIC DNA]</scope>
</reference>
<organism evidence="1 2">
    <name type="scientific">Dibothriocephalus latus</name>
    <name type="common">Fish tapeworm</name>
    <name type="synonym">Diphyllobothrium latum</name>
    <dbReference type="NCBI Taxonomy" id="60516"/>
    <lineage>
        <taxon>Eukaryota</taxon>
        <taxon>Metazoa</taxon>
        <taxon>Spiralia</taxon>
        <taxon>Lophotrochozoa</taxon>
        <taxon>Platyhelminthes</taxon>
        <taxon>Cestoda</taxon>
        <taxon>Eucestoda</taxon>
        <taxon>Diphyllobothriidea</taxon>
        <taxon>Diphyllobothriidae</taxon>
        <taxon>Dibothriocephalus</taxon>
    </lineage>
</organism>
<gene>
    <name evidence="1" type="ORF">DILT_LOCUS1762</name>
</gene>
<proteinExistence type="predicted"/>
<sequence>MLGHDICQQTVADRLQLRSQNTTNRNQNVSRPHSFPPLFPIYLRAQGVRVSPITLATRNVRSFLHNPKNNRLEWRKALIARELAWFKVDIAAISETRFSDEGRVEEVGAGYTFFWRGRPKAERRDAGIAFGIR</sequence>